<reference evidence="1 2" key="1">
    <citation type="journal article" date="2012" name="BMC Genomics">
        <title>Comparative genomic analysis and phylogenetic position of Theileria equi.</title>
        <authorList>
            <person name="Kappmeyer L.S."/>
            <person name="Thiagarajan M."/>
            <person name="Herndon D.R."/>
            <person name="Ramsay J.D."/>
            <person name="Caler E."/>
            <person name="Djikeng A."/>
            <person name="Gillespie J.J."/>
            <person name="Lau A.O."/>
            <person name="Roalson E.H."/>
            <person name="Silva J.C."/>
            <person name="Silva M.G."/>
            <person name="Suarez C.E."/>
            <person name="Ueti M.W."/>
            <person name="Nene V.M."/>
            <person name="Mealey R.H."/>
            <person name="Knowles D.P."/>
            <person name="Brayton K.A."/>
        </authorList>
    </citation>
    <scope>NUCLEOTIDE SEQUENCE [LARGE SCALE GENOMIC DNA]</scope>
    <source>
        <strain evidence="1 2">WA</strain>
    </source>
</reference>
<dbReference type="GeneID" id="15803098"/>
<gene>
    <name evidence="1" type="ORF">BEWA_051820</name>
</gene>
<dbReference type="Proteomes" id="UP000031512">
    <property type="component" value="Unassembled WGS sequence"/>
</dbReference>
<proteinExistence type="predicted"/>
<accession>L1LD75</accession>
<organism evidence="1 2">
    <name type="scientific">Theileria equi strain WA</name>
    <dbReference type="NCBI Taxonomy" id="1537102"/>
    <lineage>
        <taxon>Eukaryota</taxon>
        <taxon>Sar</taxon>
        <taxon>Alveolata</taxon>
        <taxon>Apicomplexa</taxon>
        <taxon>Aconoidasida</taxon>
        <taxon>Piroplasmida</taxon>
        <taxon>Theileriidae</taxon>
        <taxon>Theileria</taxon>
    </lineage>
</organism>
<dbReference type="OrthoDB" id="365639at2759"/>
<dbReference type="KEGG" id="beq:BEWA_051820"/>
<protein>
    <submittedName>
        <fullName evidence="1">Uncharacterized protein</fullName>
    </submittedName>
</protein>
<comment type="caution">
    <text evidence="1">The sequence shown here is derived from an EMBL/GenBank/DDBJ whole genome shotgun (WGS) entry which is preliminary data.</text>
</comment>
<evidence type="ECO:0000313" key="1">
    <source>
        <dbReference type="EMBL" id="EKX73128.1"/>
    </source>
</evidence>
<dbReference type="AlphaFoldDB" id="L1LD75"/>
<dbReference type="RefSeq" id="XP_004832580.1">
    <property type="nucleotide sequence ID" value="XM_004832523.1"/>
</dbReference>
<dbReference type="eggNOG" id="ENOG502QXKQ">
    <property type="taxonomic scope" value="Eukaryota"/>
</dbReference>
<dbReference type="EMBL" id="ACOU01000003">
    <property type="protein sequence ID" value="EKX73128.1"/>
    <property type="molecule type" value="Genomic_DNA"/>
</dbReference>
<keyword evidence="2" id="KW-1185">Reference proteome</keyword>
<dbReference type="VEuPathDB" id="PiroplasmaDB:BEWA_051820"/>
<sequence>MLLKRNWWITNFVRYRASFSNFKQWKDLMVFKRSNGHSVWNLPKFIPHEYGFRRLRRKPPFFKIRKYAHPKITANYSPDRDIMYNRTVFIRYGWIEHAKTFYNIKEHIEETFQGINVVGVAEGEGYGIAVVSERGKTLFHVNTRRDLGSVCNEISQKILEDI</sequence>
<name>L1LD75_THEEQ</name>
<evidence type="ECO:0000313" key="2">
    <source>
        <dbReference type="Proteomes" id="UP000031512"/>
    </source>
</evidence>